<proteinExistence type="inferred from homology"/>
<comment type="subcellular location">
    <subcellularLocation>
        <location evidence="1">Periplasm</location>
    </subcellularLocation>
</comment>
<sequence length="519" mass="55969">MAAATIAGTWTGPARAQRADRPLRLVLNVGLQTLDPVAGPSFVTRNFAYMVFDTLIAMDSKGQYRPQMLEGWTTSDDGLTYTFTLRSGLKFSDGAPVTAEDCIASIRRWGGRDGLGRRLIAATKEMRAIDDKTFVLELARPFGLVIDALGKPSVQVPFIMPARIASATPPTTPVKEIVGSGPFVFVKEEWMPGEKATFRRNPNYVPRAEPADGLAGGKVVKVERAELITMPDLATRAAALQANEVDYLEYVPLDFIERFGKNRNITLAKAGGPAQMVAALTVNHTQAPFDNVRIRQAAAAAMIRSEILDGLGLQPGAGDPGCANLFVCGTYYATTSGAAQVGTGIEKARDLLKQAGYKNEKVVFLLPGDSALLNPIGTVMADQLKRAGFNLDIQTQDWSSIASRWITKKPQNEGGWALVPVVYPGFDMVNPLGNPGTAYNCTGGAPYTYCGEALGRALSAFEAERDPEKRKAIAATMQQAALDDGTYLIAGQFQSPAAWRSELKGVIDFGLPIMWNIER</sequence>
<dbReference type="GO" id="GO:1904680">
    <property type="term" value="F:peptide transmembrane transporter activity"/>
    <property type="evidence" value="ECO:0007669"/>
    <property type="project" value="TreeGrafter"/>
</dbReference>
<reference evidence="5 6" key="1">
    <citation type="submission" date="2015-03" db="EMBL/GenBank/DDBJ databases">
        <title>Genome sequencing of Methylobacterium aquaticum DSM16371 type strain.</title>
        <authorList>
            <person name="Chaudhry V."/>
            <person name="Patil P.B."/>
        </authorList>
    </citation>
    <scope>NUCLEOTIDE SEQUENCE [LARGE SCALE GENOMIC DNA]</scope>
    <source>
        <strain evidence="5 6">DSM 16371</strain>
    </source>
</reference>
<accession>A0A0J6SU61</accession>
<dbReference type="InterPro" id="IPR000914">
    <property type="entry name" value="SBP_5_dom"/>
</dbReference>
<evidence type="ECO:0000313" key="6">
    <source>
        <dbReference type="Proteomes" id="UP000035929"/>
    </source>
</evidence>
<dbReference type="GO" id="GO:0015833">
    <property type="term" value="P:peptide transport"/>
    <property type="evidence" value="ECO:0007669"/>
    <property type="project" value="TreeGrafter"/>
</dbReference>
<dbReference type="Pfam" id="PF00496">
    <property type="entry name" value="SBP_bac_5"/>
    <property type="match status" value="1"/>
</dbReference>
<dbReference type="EMBL" id="LABX01000064">
    <property type="protein sequence ID" value="KMO36893.1"/>
    <property type="molecule type" value="Genomic_DNA"/>
</dbReference>
<protein>
    <submittedName>
        <fullName evidence="5">ABC transporter substrate-binding protein</fullName>
    </submittedName>
</protein>
<dbReference type="GO" id="GO:0030288">
    <property type="term" value="C:outer membrane-bounded periplasmic space"/>
    <property type="evidence" value="ECO:0007669"/>
    <property type="project" value="UniProtKB-ARBA"/>
</dbReference>
<dbReference type="Gene3D" id="3.90.76.10">
    <property type="entry name" value="Dipeptide-binding Protein, Domain 1"/>
    <property type="match status" value="1"/>
</dbReference>
<dbReference type="InterPro" id="IPR039424">
    <property type="entry name" value="SBP_5"/>
</dbReference>
<dbReference type="PATRIC" id="fig|270351.6.peg.6563"/>
<dbReference type="CDD" id="cd08502">
    <property type="entry name" value="PBP2_NikA_DppA_OppA_like_16"/>
    <property type="match status" value="1"/>
</dbReference>
<dbReference type="Gene3D" id="3.40.190.10">
    <property type="entry name" value="Periplasmic binding protein-like II"/>
    <property type="match status" value="1"/>
</dbReference>
<keyword evidence="3" id="KW-0732">Signal</keyword>
<dbReference type="PIRSF" id="PIRSF002741">
    <property type="entry name" value="MppA"/>
    <property type="match status" value="1"/>
</dbReference>
<comment type="caution">
    <text evidence="5">The sequence shown here is derived from an EMBL/GenBank/DDBJ whole genome shotgun (WGS) entry which is preliminary data.</text>
</comment>
<name>A0A0J6SU61_9HYPH</name>
<dbReference type="PANTHER" id="PTHR30290">
    <property type="entry name" value="PERIPLASMIC BINDING COMPONENT OF ABC TRANSPORTER"/>
    <property type="match status" value="1"/>
</dbReference>
<dbReference type="PANTHER" id="PTHR30290:SF38">
    <property type="entry name" value="D,D-DIPEPTIDE-BINDING PERIPLASMIC PROTEIN DDPA-RELATED"/>
    <property type="match status" value="1"/>
</dbReference>
<dbReference type="InterPro" id="IPR030678">
    <property type="entry name" value="Peptide/Ni-bd"/>
</dbReference>
<evidence type="ECO:0000313" key="5">
    <source>
        <dbReference type="EMBL" id="KMO36893.1"/>
    </source>
</evidence>
<dbReference type="AlphaFoldDB" id="A0A0J6SU61"/>
<dbReference type="Proteomes" id="UP000035929">
    <property type="component" value="Unassembled WGS sequence"/>
</dbReference>
<dbReference type="SUPFAM" id="SSF53850">
    <property type="entry name" value="Periplasmic binding protein-like II"/>
    <property type="match status" value="1"/>
</dbReference>
<evidence type="ECO:0000259" key="4">
    <source>
        <dbReference type="Pfam" id="PF00496"/>
    </source>
</evidence>
<dbReference type="GO" id="GO:0043190">
    <property type="term" value="C:ATP-binding cassette (ABC) transporter complex"/>
    <property type="evidence" value="ECO:0007669"/>
    <property type="project" value="InterPro"/>
</dbReference>
<comment type="similarity">
    <text evidence="2">Belongs to the bacterial solute-binding protein 5 family.</text>
</comment>
<gene>
    <name evidence="5" type="ORF">VP06_08995</name>
</gene>
<dbReference type="Gene3D" id="3.10.105.10">
    <property type="entry name" value="Dipeptide-binding Protein, Domain 3"/>
    <property type="match status" value="1"/>
</dbReference>
<evidence type="ECO:0000256" key="2">
    <source>
        <dbReference type="ARBA" id="ARBA00005695"/>
    </source>
</evidence>
<organism evidence="5 6">
    <name type="scientific">Methylobacterium aquaticum</name>
    <dbReference type="NCBI Taxonomy" id="270351"/>
    <lineage>
        <taxon>Bacteria</taxon>
        <taxon>Pseudomonadati</taxon>
        <taxon>Pseudomonadota</taxon>
        <taxon>Alphaproteobacteria</taxon>
        <taxon>Hyphomicrobiales</taxon>
        <taxon>Methylobacteriaceae</taxon>
        <taxon>Methylobacterium</taxon>
    </lineage>
</organism>
<feature type="domain" description="Solute-binding protein family 5" evidence="4">
    <location>
        <begin position="64"/>
        <end position="411"/>
    </location>
</feature>
<evidence type="ECO:0000256" key="1">
    <source>
        <dbReference type="ARBA" id="ARBA00004418"/>
    </source>
</evidence>
<evidence type="ECO:0000256" key="3">
    <source>
        <dbReference type="ARBA" id="ARBA00022729"/>
    </source>
</evidence>